<proteinExistence type="predicted"/>
<feature type="transmembrane region" description="Helical" evidence="1">
    <location>
        <begin position="63"/>
        <end position="82"/>
    </location>
</feature>
<gene>
    <name evidence="2" type="ORF">AKO1_013658</name>
</gene>
<sequence>MYLAIELANIACIVVQVVVGYKTQTIDIGTTLVCIICQLAGGFSVLPTRNKSLPEWIGLLGELYIINPILLCITMILISTIVREWLSRKMGSILEEQHNTTFKVLNYMSSTDCYALIMSIFMVLQYIIAAALTLIYFTSCSSLSRVSAIGSTLSYIQVMGMLFLALLLQMVQSEKPHQKAQHTTTLIFACAVTAVSSVQKMYAEETLTTFAGLFSIMIRCVLNISTTMAVAYMSCPNKMIQTL</sequence>
<accession>A0AAW2YVY8</accession>
<feature type="transmembrane region" description="Helical" evidence="1">
    <location>
        <begin position="210"/>
        <end position="233"/>
    </location>
</feature>
<comment type="caution">
    <text evidence="2">The sequence shown here is derived from an EMBL/GenBank/DDBJ whole genome shotgun (WGS) entry which is preliminary data.</text>
</comment>
<feature type="transmembrane region" description="Helical" evidence="1">
    <location>
        <begin position="149"/>
        <end position="168"/>
    </location>
</feature>
<evidence type="ECO:0000313" key="2">
    <source>
        <dbReference type="EMBL" id="KAL0480998.1"/>
    </source>
</evidence>
<evidence type="ECO:0000256" key="1">
    <source>
        <dbReference type="SAM" id="Phobius"/>
    </source>
</evidence>
<feature type="transmembrane region" description="Helical" evidence="1">
    <location>
        <begin position="113"/>
        <end position="137"/>
    </location>
</feature>
<keyword evidence="1" id="KW-0472">Membrane</keyword>
<protein>
    <submittedName>
        <fullName evidence="2">Uroporphyrinogen decarboxylase</fullName>
    </submittedName>
</protein>
<dbReference type="Proteomes" id="UP001431209">
    <property type="component" value="Unassembled WGS sequence"/>
</dbReference>
<organism evidence="2 3">
    <name type="scientific">Acrasis kona</name>
    <dbReference type="NCBI Taxonomy" id="1008807"/>
    <lineage>
        <taxon>Eukaryota</taxon>
        <taxon>Discoba</taxon>
        <taxon>Heterolobosea</taxon>
        <taxon>Tetramitia</taxon>
        <taxon>Eutetramitia</taxon>
        <taxon>Acrasidae</taxon>
        <taxon>Acrasis</taxon>
    </lineage>
</organism>
<keyword evidence="3" id="KW-1185">Reference proteome</keyword>
<reference evidence="2 3" key="1">
    <citation type="submission" date="2024-03" db="EMBL/GenBank/DDBJ databases">
        <title>The Acrasis kona genome and developmental transcriptomes reveal deep origins of eukaryotic multicellular pathways.</title>
        <authorList>
            <person name="Sheikh S."/>
            <person name="Fu C.-J."/>
            <person name="Brown M.W."/>
            <person name="Baldauf S.L."/>
        </authorList>
    </citation>
    <scope>NUCLEOTIDE SEQUENCE [LARGE SCALE GENOMIC DNA]</scope>
    <source>
        <strain evidence="2 3">ATCC MYA-3509</strain>
    </source>
</reference>
<dbReference type="EMBL" id="JAOPGA020000710">
    <property type="protein sequence ID" value="KAL0480998.1"/>
    <property type="molecule type" value="Genomic_DNA"/>
</dbReference>
<evidence type="ECO:0000313" key="3">
    <source>
        <dbReference type="Proteomes" id="UP001431209"/>
    </source>
</evidence>
<keyword evidence="1" id="KW-0812">Transmembrane</keyword>
<name>A0AAW2YVY8_9EUKA</name>
<keyword evidence="1" id="KW-1133">Transmembrane helix</keyword>
<dbReference type="AlphaFoldDB" id="A0AAW2YVY8"/>